<dbReference type="AlphaFoldDB" id="A0AA86N2X7"/>
<dbReference type="EMBL" id="OX365700">
    <property type="protein sequence ID" value="CAI4033775.1"/>
    <property type="molecule type" value="Genomic_DNA"/>
</dbReference>
<dbReference type="InterPro" id="IPR009057">
    <property type="entry name" value="Homeodomain-like_sf"/>
</dbReference>
<sequence>MLEGMTAGMAGSMTRVARRKERTRRVLMEVGLALFYEKGIYWTKIEDITERADVGKGTFYQYFDTKEDLLAALLKQGLDHLLTQAKDSAAGAKPGVATLHKIVESRLQFFLNHPEYLLLLHQIRGLLQLKTQASRRLREIYSAHIDQLGEVLLPALNGKNKRGRSARELATALAAYTSGLLTYHLVLDQEGGFRQRGSKLAAQIQESLTALL</sequence>
<accession>A0AA86N2X7</accession>
<gene>
    <name evidence="4" type="ORF">DNFV4_04217</name>
</gene>
<dbReference type="PRINTS" id="PR00455">
    <property type="entry name" value="HTHTETR"/>
</dbReference>
<proteinExistence type="predicted"/>
<feature type="DNA-binding region" description="H-T-H motif" evidence="2">
    <location>
        <begin position="44"/>
        <end position="63"/>
    </location>
</feature>
<dbReference type="Gene3D" id="1.10.10.60">
    <property type="entry name" value="Homeodomain-like"/>
    <property type="match status" value="1"/>
</dbReference>
<dbReference type="InterPro" id="IPR001647">
    <property type="entry name" value="HTH_TetR"/>
</dbReference>
<dbReference type="GO" id="GO:0003677">
    <property type="term" value="F:DNA binding"/>
    <property type="evidence" value="ECO:0007669"/>
    <property type="project" value="UniProtKB-UniRule"/>
</dbReference>
<protein>
    <submittedName>
        <fullName evidence="4">HTH tetR-type domain-containing protein</fullName>
    </submittedName>
</protein>
<evidence type="ECO:0000256" key="1">
    <source>
        <dbReference type="ARBA" id="ARBA00023125"/>
    </source>
</evidence>
<evidence type="ECO:0000313" key="5">
    <source>
        <dbReference type="Proteomes" id="UP001179121"/>
    </source>
</evidence>
<evidence type="ECO:0000259" key="3">
    <source>
        <dbReference type="PROSITE" id="PS50977"/>
    </source>
</evidence>
<reference evidence="4" key="1">
    <citation type="submission" date="2022-10" db="EMBL/GenBank/DDBJ databases">
        <authorList>
            <person name="Koch H."/>
        </authorList>
    </citation>
    <scope>NUCLEOTIDE SEQUENCE</scope>
    <source>
        <strain evidence="4">DNF</strain>
    </source>
</reference>
<evidence type="ECO:0000256" key="2">
    <source>
        <dbReference type="PROSITE-ProRule" id="PRU00335"/>
    </source>
</evidence>
<keyword evidence="1 2" id="KW-0238">DNA-binding</keyword>
<name>A0AA86N2X7_9BACT</name>
<keyword evidence="5" id="KW-1185">Reference proteome</keyword>
<evidence type="ECO:0000313" key="4">
    <source>
        <dbReference type="EMBL" id="CAI4033775.1"/>
    </source>
</evidence>
<dbReference type="Pfam" id="PF00440">
    <property type="entry name" value="TetR_N"/>
    <property type="match status" value="1"/>
</dbReference>
<dbReference type="PROSITE" id="PS50977">
    <property type="entry name" value="HTH_TETR_2"/>
    <property type="match status" value="1"/>
</dbReference>
<dbReference type="SUPFAM" id="SSF46689">
    <property type="entry name" value="Homeodomain-like"/>
    <property type="match status" value="1"/>
</dbReference>
<organism evidence="4 5">
    <name type="scientific">Nitrospira tepida</name>
    <dbReference type="NCBI Taxonomy" id="2973512"/>
    <lineage>
        <taxon>Bacteria</taxon>
        <taxon>Pseudomonadati</taxon>
        <taxon>Nitrospirota</taxon>
        <taxon>Nitrospiria</taxon>
        <taxon>Nitrospirales</taxon>
        <taxon>Nitrospiraceae</taxon>
        <taxon>Nitrospira</taxon>
    </lineage>
</organism>
<dbReference type="Proteomes" id="UP001179121">
    <property type="component" value="Chromosome"/>
</dbReference>
<dbReference type="RefSeq" id="WP_289271210.1">
    <property type="nucleotide sequence ID" value="NZ_OX365700.1"/>
</dbReference>
<dbReference type="InterPro" id="IPR050624">
    <property type="entry name" value="HTH-type_Tx_Regulator"/>
</dbReference>
<dbReference type="Gene3D" id="1.10.357.10">
    <property type="entry name" value="Tetracycline Repressor, domain 2"/>
    <property type="match status" value="1"/>
</dbReference>
<dbReference type="PANTHER" id="PTHR43479">
    <property type="entry name" value="ACREF/ENVCD OPERON REPRESSOR-RELATED"/>
    <property type="match status" value="1"/>
</dbReference>
<dbReference type="KEGG" id="nti:DNFV4_04217"/>
<dbReference type="PANTHER" id="PTHR43479:SF11">
    <property type="entry name" value="ACREF_ENVCD OPERON REPRESSOR-RELATED"/>
    <property type="match status" value="1"/>
</dbReference>
<feature type="domain" description="HTH tetR-type" evidence="3">
    <location>
        <begin position="21"/>
        <end position="81"/>
    </location>
</feature>